<keyword evidence="5 7" id="KW-0472">Membrane</keyword>
<evidence type="ECO:0000256" key="6">
    <source>
        <dbReference type="ARBA" id="ARBA00034313"/>
    </source>
</evidence>
<gene>
    <name evidence="8" type="ORF">BP01DRAFT_355956</name>
</gene>
<evidence type="ECO:0000313" key="8">
    <source>
        <dbReference type="EMBL" id="PYH46313.1"/>
    </source>
</evidence>
<name>A0A318ZPE0_9EURO</name>
<keyword evidence="3 7" id="KW-1133">Transmembrane helix</keyword>
<evidence type="ECO:0000256" key="2">
    <source>
        <dbReference type="ARBA" id="ARBA00022692"/>
    </source>
</evidence>
<keyword evidence="9" id="KW-1185">Reference proteome</keyword>
<dbReference type="OrthoDB" id="5954308at2759"/>
<reference evidence="8 9" key="1">
    <citation type="submission" date="2016-12" db="EMBL/GenBank/DDBJ databases">
        <title>The genomes of Aspergillus section Nigri reveals drivers in fungal speciation.</title>
        <authorList>
            <consortium name="DOE Joint Genome Institute"/>
            <person name="Vesth T.C."/>
            <person name="Nybo J."/>
            <person name="Theobald S."/>
            <person name="Brandl J."/>
            <person name="Frisvad J.C."/>
            <person name="Nielsen K.F."/>
            <person name="Lyhne E.K."/>
            <person name="Kogle M.E."/>
            <person name="Kuo A."/>
            <person name="Riley R."/>
            <person name="Clum A."/>
            <person name="Nolan M."/>
            <person name="Lipzen A."/>
            <person name="Salamov A."/>
            <person name="Henrissat B."/>
            <person name="Wiebenga A."/>
            <person name="De Vries R.P."/>
            <person name="Grigoriev I.V."/>
            <person name="Mortensen U.H."/>
            <person name="Andersen M.R."/>
            <person name="Baker S.E."/>
        </authorList>
    </citation>
    <scope>NUCLEOTIDE SEQUENCE [LARGE SCALE GENOMIC DNA]</scope>
    <source>
        <strain evidence="8 9">JOP 1030-1</strain>
    </source>
</reference>
<dbReference type="PANTHER" id="PTHR35042">
    <property type="entry name" value="ANTHRONE OXYGENASE ENCC"/>
    <property type="match status" value="1"/>
</dbReference>
<accession>A0A318ZPE0</accession>
<dbReference type="RefSeq" id="XP_025432295.1">
    <property type="nucleotide sequence ID" value="XM_025574828.1"/>
</dbReference>
<proteinExistence type="inferred from homology"/>
<dbReference type="Proteomes" id="UP000248349">
    <property type="component" value="Unassembled WGS sequence"/>
</dbReference>
<dbReference type="GO" id="GO:0016020">
    <property type="term" value="C:membrane"/>
    <property type="evidence" value="ECO:0007669"/>
    <property type="project" value="UniProtKB-SubCell"/>
</dbReference>
<protein>
    <submittedName>
        <fullName evidence="8">DUF1772-domain-containing protein</fullName>
    </submittedName>
</protein>
<dbReference type="STRING" id="1450539.A0A318ZPE0"/>
<dbReference type="Pfam" id="PF08592">
    <property type="entry name" value="Anthrone_oxy"/>
    <property type="match status" value="1"/>
</dbReference>
<keyword evidence="2 7" id="KW-0812">Transmembrane</keyword>
<dbReference type="GeneID" id="37076056"/>
<evidence type="ECO:0000256" key="3">
    <source>
        <dbReference type="ARBA" id="ARBA00022989"/>
    </source>
</evidence>
<dbReference type="GO" id="GO:0004497">
    <property type="term" value="F:monooxygenase activity"/>
    <property type="evidence" value="ECO:0007669"/>
    <property type="project" value="UniProtKB-KW"/>
</dbReference>
<evidence type="ECO:0000256" key="1">
    <source>
        <dbReference type="ARBA" id="ARBA00004141"/>
    </source>
</evidence>
<keyword evidence="4" id="KW-0503">Monooxygenase</keyword>
<comment type="subcellular location">
    <subcellularLocation>
        <location evidence="1">Membrane</location>
        <topology evidence="1">Multi-pass membrane protein</topology>
    </subcellularLocation>
</comment>
<evidence type="ECO:0000256" key="4">
    <source>
        <dbReference type="ARBA" id="ARBA00023033"/>
    </source>
</evidence>
<evidence type="ECO:0000313" key="9">
    <source>
        <dbReference type="Proteomes" id="UP000248349"/>
    </source>
</evidence>
<evidence type="ECO:0000256" key="7">
    <source>
        <dbReference type="SAM" id="Phobius"/>
    </source>
</evidence>
<comment type="similarity">
    <text evidence="6">Belongs to the anthrone oxygenase family.</text>
</comment>
<dbReference type="InterPro" id="IPR013901">
    <property type="entry name" value="Anthrone_oxy"/>
</dbReference>
<dbReference type="PANTHER" id="PTHR35042:SF1">
    <property type="entry name" value="DUF1772-DOMAIN-CONTAINING PROTEIN"/>
    <property type="match status" value="1"/>
</dbReference>
<feature type="transmembrane region" description="Helical" evidence="7">
    <location>
        <begin position="113"/>
        <end position="133"/>
    </location>
</feature>
<organism evidence="8 9">
    <name type="scientific">Aspergillus saccharolyticus JOP 1030-1</name>
    <dbReference type="NCBI Taxonomy" id="1450539"/>
    <lineage>
        <taxon>Eukaryota</taxon>
        <taxon>Fungi</taxon>
        <taxon>Dikarya</taxon>
        <taxon>Ascomycota</taxon>
        <taxon>Pezizomycotina</taxon>
        <taxon>Eurotiomycetes</taxon>
        <taxon>Eurotiomycetidae</taxon>
        <taxon>Eurotiales</taxon>
        <taxon>Aspergillaceae</taxon>
        <taxon>Aspergillus</taxon>
        <taxon>Aspergillus subgen. Circumdati</taxon>
    </lineage>
</organism>
<dbReference type="AlphaFoldDB" id="A0A318ZPE0"/>
<keyword evidence="4" id="KW-0560">Oxidoreductase</keyword>
<sequence>MTTHPLAYRTAQAIGFSGAAWLSGNIASLSLLTVPALLRSSTTTTTNTKSIPLNLIIKTWHQIYESGKAQNPPIAAATATAFVYLAWTVSRAVEPPQLLQRLSNSTSTVSPAAWYAAAAGLVLSIVPFTAVVMQGTNAALIRLSESPAELTAQEEMESRELLKRWGWLNGARSILPLAGGLVGIAAACV</sequence>
<evidence type="ECO:0000256" key="5">
    <source>
        <dbReference type="ARBA" id="ARBA00023136"/>
    </source>
</evidence>
<dbReference type="EMBL" id="KZ821228">
    <property type="protein sequence ID" value="PYH46313.1"/>
    <property type="molecule type" value="Genomic_DNA"/>
</dbReference>